<evidence type="ECO:0000256" key="15">
    <source>
        <dbReference type="ARBA" id="ARBA00023002"/>
    </source>
</evidence>
<keyword evidence="10" id="KW-0256">Endoplasmic reticulum</keyword>
<dbReference type="InterPro" id="IPR001199">
    <property type="entry name" value="Cyt_B5-like_heme/steroid-bd"/>
</dbReference>
<evidence type="ECO:0000256" key="20">
    <source>
        <dbReference type="ARBA" id="ARBA00050698"/>
    </source>
</evidence>
<dbReference type="Proteomes" id="UP000265120">
    <property type="component" value="Chromosome 6"/>
</dbReference>
<keyword evidence="7 29" id="KW-0349">Heme</keyword>
<comment type="catalytic activity">
    <reaction evidence="20">
        <text>docosanoate + 2 Fe(II)-[cytochrome b5] + O2 + 2 H(+) = 2-hydroxydocosanoate + 2 Fe(III)-[cytochrome b5] + H2O</text>
        <dbReference type="Rhea" id="RHEA:39819"/>
        <dbReference type="Rhea" id="RHEA-COMP:10438"/>
        <dbReference type="Rhea" id="RHEA-COMP:10439"/>
        <dbReference type="ChEBI" id="CHEBI:15377"/>
        <dbReference type="ChEBI" id="CHEBI:15378"/>
        <dbReference type="ChEBI" id="CHEBI:15379"/>
        <dbReference type="ChEBI" id="CHEBI:23858"/>
        <dbReference type="ChEBI" id="CHEBI:29033"/>
        <dbReference type="ChEBI" id="CHEBI:29034"/>
        <dbReference type="ChEBI" id="CHEBI:76722"/>
    </reaction>
    <physiologicalReaction direction="left-to-right" evidence="20">
        <dbReference type="Rhea" id="RHEA:39820"/>
    </physiologicalReaction>
</comment>
<comment type="cofactor">
    <cofactor evidence="1">
        <name>Zn(2+)</name>
        <dbReference type="ChEBI" id="CHEBI:29105"/>
    </cofactor>
</comment>
<evidence type="ECO:0000256" key="30">
    <source>
        <dbReference type="SAM" id="MobiDB-lite"/>
    </source>
</evidence>
<evidence type="ECO:0000256" key="12">
    <source>
        <dbReference type="ARBA" id="ARBA00022833"/>
    </source>
</evidence>
<proteinExistence type="inferred from homology"/>
<dbReference type="GO" id="GO:0005789">
    <property type="term" value="C:endoplasmic reticulum membrane"/>
    <property type="evidence" value="ECO:0007669"/>
    <property type="project" value="UniProtKB-SubCell"/>
</dbReference>
<evidence type="ECO:0000256" key="29">
    <source>
        <dbReference type="RuleBase" id="RU362121"/>
    </source>
</evidence>
<feature type="transmembrane region" description="Helical" evidence="29">
    <location>
        <begin position="297"/>
        <end position="317"/>
    </location>
</feature>
<evidence type="ECO:0000256" key="14">
    <source>
        <dbReference type="ARBA" id="ARBA00022989"/>
    </source>
</evidence>
<keyword evidence="9 29" id="KW-0479">Metal-binding</keyword>
<feature type="transmembrane region" description="Helical" evidence="29">
    <location>
        <begin position="36"/>
        <end position="56"/>
    </location>
</feature>
<evidence type="ECO:0000313" key="32">
    <source>
        <dbReference type="Ensembl" id="ENSCSEP00000021665.1"/>
    </source>
</evidence>
<dbReference type="InParanoid" id="A0A3P8WAQ2"/>
<evidence type="ECO:0000256" key="24">
    <source>
        <dbReference type="ARBA" id="ARBA00053017"/>
    </source>
</evidence>
<dbReference type="PANTHER" id="PTHR12863">
    <property type="entry name" value="FATTY ACID HYDROXYLASE"/>
    <property type="match status" value="1"/>
</dbReference>
<organism evidence="32 33">
    <name type="scientific">Cynoglossus semilaevis</name>
    <name type="common">Tongue sole</name>
    <dbReference type="NCBI Taxonomy" id="244447"/>
    <lineage>
        <taxon>Eukaryota</taxon>
        <taxon>Metazoa</taxon>
        <taxon>Chordata</taxon>
        <taxon>Craniata</taxon>
        <taxon>Vertebrata</taxon>
        <taxon>Euteleostomi</taxon>
        <taxon>Actinopterygii</taxon>
        <taxon>Neopterygii</taxon>
        <taxon>Teleostei</taxon>
        <taxon>Neoteleostei</taxon>
        <taxon>Acanthomorphata</taxon>
        <taxon>Carangaria</taxon>
        <taxon>Pleuronectiformes</taxon>
        <taxon>Pleuronectoidei</taxon>
        <taxon>Cynoglossidae</taxon>
        <taxon>Cynoglossinae</taxon>
        <taxon>Cynoglossus</taxon>
    </lineage>
</organism>
<dbReference type="InterPro" id="IPR018506">
    <property type="entry name" value="Cyt_B5_heme-BS"/>
</dbReference>
<evidence type="ECO:0000256" key="17">
    <source>
        <dbReference type="ARBA" id="ARBA00023098"/>
    </source>
</evidence>
<dbReference type="InterPro" id="IPR006694">
    <property type="entry name" value="Fatty_acid_hydroxylase"/>
</dbReference>
<evidence type="ECO:0000256" key="27">
    <source>
        <dbReference type="ARBA" id="ARBA00069158"/>
    </source>
</evidence>
<dbReference type="SMART" id="SM01117">
    <property type="entry name" value="Cyt-b5"/>
    <property type="match status" value="1"/>
</dbReference>
<comment type="subcellular location">
    <subcellularLocation>
        <location evidence="3">Endoplasmic reticulum membrane</location>
        <topology evidence="3">Multi-pass membrane protein</topology>
    </subcellularLocation>
    <subcellularLocation>
        <location evidence="2">Microsome membrane</location>
        <topology evidence="2">Multi-pass membrane protein</topology>
    </subcellularLocation>
</comment>
<evidence type="ECO:0000256" key="25">
    <source>
        <dbReference type="ARBA" id="ARBA00054885"/>
    </source>
</evidence>
<dbReference type="SUPFAM" id="SSF55856">
    <property type="entry name" value="Cytochrome b5-like heme/steroid binding domain"/>
    <property type="match status" value="1"/>
</dbReference>
<dbReference type="GO" id="GO:0006633">
    <property type="term" value="P:fatty acid biosynthetic process"/>
    <property type="evidence" value="ECO:0007669"/>
    <property type="project" value="UniProtKB-KW"/>
</dbReference>
<comment type="catalytic activity">
    <reaction evidence="22">
        <text>octadecanoate + 2 Fe(II)-[cytochrome b5] + O2 + 2 H(+) = (R)-2-hydroxyoctadecanoate + 2 Fe(III)-[cytochrome b5] + H2O</text>
        <dbReference type="Rhea" id="RHEA:39815"/>
        <dbReference type="Rhea" id="RHEA-COMP:10438"/>
        <dbReference type="Rhea" id="RHEA-COMP:10439"/>
        <dbReference type="ChEBI" id="CHEBI:15377"/>
        <dbReference type="ChEBI" id="CHEBI:15378"/>
        <dbReference type="ChEBI" id="CHEBI:15379"/>
        <dbReference type="ChEBI" id="CHEBI:25629"/>
        <dbReference type="ChEBI" id="CHEBI:29033"/>
        <dbReference type="ChEBI" id="CHEBI:29034"/>
        <dbReference type="ChEBI" id="CHEBI:57562"/>
    </reaction>
    <physiologicalReaction direction="left-to-right" evidence="22">
        <dbReference type="Rhea" id="RHEA:39816"/>
    </physiologicalReaction>
</comment>
<reference evidence="32" key="3">
    <citation type="submission" date="2025-09" db="UniProtKB">
        <authorList>
            <consortium name="Ensembl"/>
        </authorList>
    </citation>
    <scope>IDENTIFICATION</scope>
</reference>
<keyword evidence="14 29" id="KW-1133">Transmembrane helix</keyword>
<keyword evidence="16 29" id="KW-0408">Iron</keyword>
<evidence type="ECO:0000256" key="4">
    <source>
        <dbReference type="ARBA" id="ARBA00004872"/>
    </source>
</evidence>
<name>A0A3P8WAQ2_CYNSE</name>
<evidence type="ECO:0000256" key="6">
    <source>
        <dbReference type="ARBA" id="ARBA00022516"/>
    </source>
</evidence>
<feature type="region of interest" description="Disordered" evidence="30">
    <location>
        <begin position="155"/>
        <end position="200"/>
    </location>
</feature>
<evidence type="ECO:0000256" key="9">
    <source>
        <dbReference type="ARBA" id="ARBA00022723"/>
    </source>
</evidence>
<evidence type="ECO:0000256" key="5">
    <source>
        <dbReference type="ARBA" id="ARBA00005747"/>
    </source>
</evidence>
<dbReference type="AlphaFoldDB" id="A0A3P8WAQ2"/>
<keyword evidence="15" id="KW-0560">Oxidoreductase</keyword>
<feature type="transmembrane region" description="Helical" evidence="29">
    <location>
        <begin position="354"/>
        <end position="372"/>
    </location>
</feature>
<evidence type="ECO:0000256" key="22">
    <source>
        <dbReference type="ARBA" id="ARBA00051625"/>
    </source>
</evidence>
<keyword evidence="12" id="KW-0862">Zinc</keyword>
<comment type="catalytic activity">
    <reaction evidence="23">
        <text>hexadecanoate + 2 Fe(II)-[cytochrome b5] + O2 + 2 H(+) = (R)-2-hydroxyhexadecanoate + 2 Fe(III)-[cytochrome b5] + H2O</text>
        <dbReference type="Rhea" id="RHEA:38551"/>
        <dbReference type="Rhea" id="RHEA-COMP:10438"/>
        <dbReference type="Rhea" id="RHEA-COMP:10439"/>
        <dbReference type="ChEBI" id="CHEBI:7896"/>
        <dbReference type="ChEBI" id="CHEBI:15377"/>
        <dbReference type="ChEBI" id="CHEBI:15378"/>
        <dbReference type="ChEBI" id="CHEBI:15379"/>
        <dbReference type="ChEBI" id="CHEBI:29033"/>
        <dbReference type="ChEBI" id="CHEBI:29034"/>
        <dbReference type="ChEBI" id="CHEBI:75927"/>
    </reaction>
    <physiologicalReaction direction="left-to-right" evidence="23">
        <dbReference type="Rhea" id="RHEA:38552"/>
    </physiologicalReaction>
</comment>
<dbReference type="GO" id="GO:0046513">
    <property type="term" value="P:ceramide biosynthetic process"/>
    <property type="evidence" value="ECO:0007669"/>
    <property type="project" value="UniProtKB-ARBA"/>
</dbReference>
<sequence length="452" mass="52533">MLQFQMCSPEFHSCWVSSAELNSLPSSQVDGLRGGVSFFFSSLLFLSLLPLPVFTFRFGRTFSISIPSVRMSPSPRFFTEREVARHCTKDSCWVLLGTRVYDVTAFLRMHPGGEALILRRSGKDISREIEGPPHRHSENARRWMEQYYIGELDKTSGSDEAQTLRERRRQTAEQTEGKTTGSQAVEEEEEEEEDSPYNLCSPVDLETDLVDWRKPLAWQVGHLGEKYDAWVHQPVDRPIRLFGNPFLEASTKTSWYWVPVVWLPIVFYLSWSCYMTLAQGTTRIVFTSDFSVLVHKYTFLLLFMMGWFLWSFMEYCIHRFVFHMKPPAHNYYLITLHFLLHGQHHKSPFDGSRLVFPPGLASLMVGSFYAILQYAFPEIIGKCLFVGGLCGYVVYDMIHYYLHYGSPKRGSYMYGLKAYHVKHHFEHQRAGFGITTTFWDHPFNTVIPDEKF</sequence>
<evidence type="ECO:0000256" key="1">
    <source>
        <dbReference type="ARBA" id="ARBA00001947"/>
    </source>
</evidence>
<reference evidence="32" key="2">
    <citation type="submission" date="2025-08" db="UniProtKB">
        <authorList>
            <consortium name="Ensembl"/>
        </authorList>
    </citation>
    <scope>IDENTIFICATION</scope>
</reference>
<dbReference type="PROSITE" id="PS50255">
    <property type="entry name" value="CYTOCHROME_B5_2"/>
    <property type="match status" value="1"/>
</dbReference>
<comment type="similarity">
    <text evidence="29">Belongs to the cytochrome b5 family.</text>
</comment>
<keyword evidence="8 29" id="KW-0812">Transmembrane</keyword>
<evidence type="ECO:0000259" key="31">
    <source>
        <dbReference type="PROSITE" id="PS50255"/>
    </source>
</evidence>
<dbReference type="Pfam" id="PF00173">
    <property type="entry name" value="Cyt-b5"/>
    <property type="match status" value="1"/>
</dbReference>
<comment type="catalytic activity">
    <reaction evidence="24">
        <text>tetracosanoate + 2 Fe(II)-[cytochrome b5] + O2 + 2 H(+) = (R)-2-hydroxytetracosanoate + 2 Fe(III)-[cytochrome b5] + H2O</text>
        <dbReference type="Rhea" id="RHEA:38559"/>
        <dbReference type="Rhea" id="RHEA-COMP:10438"/>
        <dbReference type="Rhea" id="RHEA-COMP:10439"/>
        <dbReference type="ChEBI" id="CHEBI:15377"/>
        <dbReference type="ChEBI" id="CHEBI:15378"/>
        <dbReference type="ChEBI" id="CHEBI:15379"/>
        <dbReference type="ChEBI" id="CHEBI:29033"/>
        <dbReference type="ChEBI" id="CHEBI:29034"/>
        <dbReference type="ChEBI" id="CHEBI:31014"/>
        <dbReference type="ChEBI" id="CHEBI:75935"/>
    </reaction>
    <physiologicalReaction direction="left-to-right" evidence="24">
        <dbReference type="Rhea" id="RHEA:38560"/>
    </physiologicalReaction>
</comment>
<accession>A0A3P8WAQ2</accession>
<evidence type="ECO:0000313" key="33">
    <source>
        <dbReference type="Proteomes" id="UP000265120"/>
    </source>
</evidence>
<dbReference type="GeneTree" id="ENSGT00390000002142"/>
<comment type="function">
    <text evidence="25">Catalyzes the hydroxylation of free fatty acids at the C-2 position to produce 2-hydroxy fatty acids, which are building blocks of sphingolipids and glycosphingolipids common in neural tissue and epidermis. FA2H is stereospecific for the production of (R)-2-hydroxy fatty acids. Plays an essential role in the synthesis of galactosphingolipids of the myelin sheath. Responsible for the synthesis of sphingolipids and glycosphingolipids involved in the formation of epidermal lamellar bodies critical for skin permeability barrier. Participates in the synthesis of glycosphingolipids and a fraction of type II wax diesters in sebaceous gland, specifically regulating hair follicle homeostasis. Involved in the synthesis of sphingolipids of plasma membrane rafts, controlling lipid raft mobility and trafficking of raft-associated proteins.</text>
</comment>
<feature type="compositionally biased region" description="Acidic residues" evidence="30">
    <location>
        <begin position="185"/>
        <end position="195"/>
    </location>
</feature>
<dbReference type="GO" id="GO:0080132">
    <property type="term" value="F:fatty acid 2-hydroxylase activity"/>
    <property type="evidence" value="ECO:0007669"/>
    <property type="project" value="InterPro"/>
</dbReference>
<feature type="transmembrane region" description="Helical" evidence="29">
    <location>
        <begin position="255"/>
        <end position="277"/>
    </location>
</feature>
<evidence type="ECO:0000256" key="21">
    <source>
        <dbReference type="ARBA" id="ARBA00051519"/>
    </source>
</evidence>
<comment type="catalytic activity">
    <reaction evidence="21">
        <text>a 1,2-saturated fatty acid + 2 Fe(II)-[cytochrome b5] + O2 + 2 H(+) = a (R)-2-hydroxy fatty acid + 2 Fe(III)-[cytochrome b5] + H2O</text>
        <dbReference type="Rhea" id="RHEA:38855"/>
        <dbReference type="Rhea" id="RHEA-COMP:10438"/>
        <dbReference type="Rhea" id="RHEA-COMP:10439"/>
        <dbReference type="ChEBI" id="CHEBI:15377"/>
        <dbReference type="ChEBI" id="CHEBI:15378"/>
        <dbReference type="ChEBI" id="CHEBI:15379"/>
        <dbReference type="ChEBI" id="CHEBI:29033"/>
        <dbReference type="ChEBI" id="CHEBI:29034"/>
        <dbReference type="ChEBI" id="CHEBI:76177"/>
        <dbReference type="ChEBI" id="CHEBI:83955"/>
    </reaction>
    <physiologicalReaction direction="left-to-right" evidence="21">
        <dbReference type="Rhea" id="RHEA:38856"/>
    </physiologicalReaction>
</comment>
<evidence type="ECO:0000256" key="2">
    <source>
        <dbReference type="ARBA" id="ARBA00004154"/>
    </source>
</evidence>
<keyword evidence="18 29" id="KW-0472">Membrane</keyword>
<evidence type="ECO:0000256" key="11">
    <source>
        <dbReference type="ARBA" id="ARBA00022832"/>
    </source>
</evidence>
<keyword evidence="33" id="KW-1185">Reference proteome</keyword>
<dbReference type="Gene3D" id="3.10.120.10">
    <property type="entry name" value="Cytochrome b5-like heme/steroid binding domain"/>
    <property type="match status" value="1"/>
</dbReference>
<keyword evidence="6" id="KW-0444">Lipid biosynthesis</keyword>
<dbReference type="InterPro" id="IPR014430">
    <property type="entry name" value="Scs7"/>
</dbReference>
<feature type="compositionally biased region" description="Basic and acidic residues" evidence="30">
    <location>
        <begin position="155"/>
        <end position="171"/>
    </location>
</feature>
<evidence type="ECO:0000256" key="16">
    <source>
        <dbReference type="ARBA" id="ARBA00023004"/>
    </source>
</evidence>
<keyword evidence="11" id="KW-0276">Fatty acid metabolism</keyword>
<evidence type="ECO:0000256" key="23">
    <source>
        <dbReference type="ARBA" id="ARBA00052862"/>
    </source>
</evidence>
<dbReference type="PROSITE" id="PS00191">
    <property type="entry name" value="CYTOCHROME_B5_1"/>
    <property type="match status" value="1"/>
</dbReference>
<evidence type="ECO:0000256" key="10">
    <source>
        <dbReference type="ARBA" id="ARBA00022824"/>
    </source>
</evidence>
<comment type="pathway">
    <text evidence="26">Sphingolipid metabolism; galactosylceramide biosynthesis.</text>
</comment>
<comment type="caution">
    <text evidence="29">Lacks conserved residue(s) required for the propagation of feature annotation.</text>
</comment>
<dbReference type="PRINTS" id="PR00363">
    <property type="entry name" value="CYTOCHROMEB5"/>
</dbReference>
<evidence type="ECO:0000256" key="26">
    <source>
        <dbReference type="ARBA" id="ARBA00060649"/>
    </source>
</evidence>
<dbReference type="InterPro" id="IPR036400">
    <property type="entry name" value="Cyt_B5-like_heme/steroid_sf"/>
</dbReference>
<reference evidence="32 33" key="1">
    <citation type="journal article" date="2014" name="Nat. Genet.">
        <title>Whole-genome sequence of a flatfish provides insights into ZW sex chromosome evolution and adaptation to a benthic lifestyle.</title>
        <authorList>
            <person name="Chen S."/>
            <person name="Zhang G."/>
            <person name="Shao C."/>
            <person name="Huang Q."/>
            <person name="Liu G."/>
            <person name="Zhang P."/>
            <person name="Song W."/>
            <person name="An N."/>
            <person name="Chalopin D."/>
            <person name="Volff J.N."/>
            <person name="Hong Y."/>
            <person name="Li Q."/>
            <person name="Sha Z."/>
            <person name="Zhou H."/>
            <person name="Xie M."/>
            <person name="Yu Q."/>
            <person name="Liu Y."/>
            <person name="Xiang H."/>
            <person name="Wang N."/>
            <person name="Wu K."/>
            <person name="Yang C."/>
            <person name="Zhou Q."/>
            <person name="Liao X."/>
            <person name="Yang L."/>
            <person name="Hu Q."/>
            <person name="Zhang J."/>
            <person name="Meng L."/>
            <person name="Jin L."/>
            <person name="Tian Y."/>
            <person name="Lian J."/>
            <person name="Yang J."/>
            <person name="Miao G."/>
            <person name="Liu S."/>
            <person name="Liang Z."/>
            <person name="Yan F."/>
            <person name="Li Y."/>
            <person name="Sun B."/>
            <person name="Zhang H."/>
            <person name="Zhang J."/>
            <person name="Zhu Y."/>
            <person name="Du M."/>
            <person name="Zhao Y."/>
            <person name="Schartl M."/>
            <person name="Tang Q."/>
            <person name="Wang J."/>
        </authorList>
    </citation>
    <scope>NUCLEOTIDE SEQUENCE</scope>
</reference>
<evidence type="ECO:0000256" key="13">
    <source>
        <dbReference type="ARBA" id="ARBA00022848"/>
    </source>
</evidence>
<keyword evidence="13" id="KW-0492">Microsome</keyword>
<evidence type="ECO:0000256" key="3">
    <source>
        <dbReference type="ARBA" id="ARBA00004477"/>
    </source>
</evidence>
<dbReference type="Pfam" id="PF04116">
    <property type="entry name" value="FA_hydroxylase"/>
    <property type="match status" value="1"/>
</dbReference>
<feature type="transmembrane region" description="Helical" evidence="29">
    <location>
        <begin position="384"/>
        <end position="402"/>
    </location>
</feature>
<comment type="similarity">
    <text evidence="5">Belongs to the sterol desaturase family. SCS7 subfamily.</text>
</comment>
<evidence type="ECO:0000256" key="28">
    <source>
        <dbReference type="ARBA" id="ARBA00078148"/>
    </source>
</evidence>
<evidence type="ECO:0000256" key="8">
    <source>
        <dbReference type="ARBA" id="ARBA00022692"/>
    </source>
</evidence>
<protein>
    <recommendedName>
        <fullName evidence="27">Fatty acid 2-hydroxylase</fullName>
    </recommendedName>
    <alternativeName>
        <fullName evidence="28">Fatty acid alpha-hydroxylase</fullName>
    </alternativeName>
</protein>
<dbReference type="GO" id="GO:0005506">
    <property type="term" value="F:iron ion binding"/>
    <property type="evidence" value="ECO:0007669"/>
    <property type="project" value="InterPro"/>
</dbReference>
<dbReference type="STRING" id="244447.ENSCSEP00000021665"/>
<evidence type="ECO:0000256" key="7">
    <source>
        <dbReference type="ARBA" id="ARBA00022617"/>
    </source>
</evidence>
<dbReference type="PANTHER" id="PTHR12863:SF1">
    <property type="entry name" value="FATTY ACID 2-HYDROXYLASE"/>
    <property type="match status" value="1"/>
</dbReference>
<dbReference type="Ensembl" id="ENSCSET00000021942.1">
    <property type="protein sequence ID" value="ENSCSEP00000021665.1"/>
    <property type="gene ID" value="ENSCSEG00000013832.1"/>
</dbReference>
<dbReference type="GO" id="GO:0020037">
    <property type="term" value="F:heme binding"/>
    <property type="evidence" value="ECO:0007669"/>
    <property type="project" value="UniProtKB-UniRule"/>
</dbReference>
<keyword evidence="17" id="KW-0443">Lipid metabolism</keyword>
<evidence type="ECO:0000256" key="19">
    <source>
        <dbReference type="ARBA" id="ARBA00023160"/>
    </source>
</evidence>
<feature type="domain" description="Cytochrome b5 heme-binding" evidence="31">
    <location>
        <begin position="75"/>
        <end position="153"/>
    </location>
</feature>
<comment type="pathway">
    <text evidence="4">Lipid metabolism; fatty acid metabolism.</text>
</comment>
<dbReference type="FunFam" id="3.10.120.10:FF:000011">
    <property type="entry name" value="Fatty acid 2-hydroxylase"/>
    <property type="match status" value="1"/>
</dbReference>
<evidence type="ECO:0000256" key="18">
    <source>
        <dbReference type="ARBA" id="ARBA00023136"/>
    </source>
</evidence>
<keyword evidence="19" id="KW-0275">Fatty acid biosynthesis</keyword>